<feature type="region of interest" description="Disordered" evidence="3">
    <location>
        <begin position="527"/>
        <end position="558"/>
    </location>
</feature>
<keyword evidence="5" id="KW-1185">Reference proteome</keyword>
<dbReference type="EMBL" id="KK502094">
    <property type="protein sequence ID" value="KFP20516.1"/>
    <property type="molecule type" value="Genomic_DNA"/>
</dbReference>
<dbReference type="PANTHER" id="PTHR16127:SF10">
    <property type="entry name" value="BETA-TAXILIN"/>
    <property type="match status" value="1"/>
</dbReference>
<comment type="similarity">
    <text evidence="1">Belongs to the taxilin family.</text>
</comment>
<feature type="region of interest" description="Disordered" evidence="3">
    <location>
        <begin position="454"/>
        <end position="486"/>
    </location>
</feature>
<feature type="coiled-coil region" evidence="2">
    <location>
        <begin position="294"/>
        <end position="339"/>
    </location>
</feature>
<feature type="region of interest" description="Disordered" evidence="3">
    <location>
        <begin position="585"/>
        <end position="644"/>
    </location>
</feature>
<keyword evidence="2" id="KW-0175">Coiled coil</keyword>
<reference evidence="4 5" key="1">
    <citation type="submission" date="2014-04" db="EMBL/GenBank/DDBJ databases">
        <title>Genome evolution of avian class.</title>
        <authorList>
            <person name="Zhang G."/>
            <person name="Li C."/>
        </authorList>
    </citation>
    <scope>NUCLEOTIDE SEQUENCE [LARGE SCALE GENOMIC DNA]</scope>
    <source>
        <strain evidence="4">BGI_Z169</strain>
    </source>
</reference>
<dbReference type="Proteomes" id="UP000053119">
    <property type="component" value="Unassembled WGS sequence"/>
</dbReference>
<evidence type="ECO:0000313" key="4">
    <source>
        <dbReference type="EMBL" id="KFP20516.1"/>
    </source>
</evidence>
<feature type="non-terminal residue" evidence="4">
    <location>
        <position position="1"/>
    </location>
</feature>
<dbReference type="InterPro" id="IPR026183">
    <property type="entry name" value="Taxilin_fam"/>
</dbReference>
<feature type="coiled-coil region" evidence="2">
    <location>
        <begin position="156"/>
        <end position="268"/>
    </location>
</feature>
<evidence type="ECO:0000256" key="2">
    <source>
        <dbReference type="SAM" id="Coils"/>
    </source>
</evidence>
<feature type="region of interest" description="Disordered" evidence="3">
    <location>
        <begin position="1"/>
        <end position="44"/>
    </location>
</feature>
<feature type="region of interest" description="Disordered" evidence="3">
    <location>
        <begin position="58"/>
        <end position="119"/>
    </location>
</feature>
<dbReference type="Pfam" id="PF09728">
    <property type="entry name" value="Taxilin"/>
    <property type="match status" value="1"/>
</dbReference>
<feature type="compositionally biased region" description="Basic and acidic residues" evidence="3">
    <location>
        <begin position="477"/>
        <end position="486"/>
    </location>
</feature>
<proteinExistence type="inferred from homology"/>
<name>A0A091K9U1_EGRGA</name>
<dbReference type="STRING" id="188379.A0A091K9U1"/>
<evidence type="ECO:0000313" key="5">
    <source>
        <dbReference type="Proteomes" id="UP000053119"/>
    </source>
</evidence>
<dbReference type="AlphaFoldDB" id="A0A091K9U1"/>
<sequence length="675" mass="76528">TLPGQDIQGQSGDKPVPSSQLPAPAPPEQPSAQPEAAVRDISEELSRQLEDIIKTYGSAASLMEKESAATGTDRPEKGEPGSVEDAEYEDANEEGEKEKLAPGDASRAKEPSGSKEQKLEKKILKGLGKYLHNYTALLLNKLNTPEEKLDLLFKKYAELLEEHRAEQKKLKYLQKRQAQITKEKDQLQSEHSRAILARSKLESLCRELQRHNKNLKEETIQRAREEDEKRKEITNHFQGTLSEIQAQIEQQSERNMKLCQENTELAEKLKSIIDQYELREEHLDKIFKHRELQQKLVDAKLEQSQEMMKEAEERHQKEKEYLLNQAAEWKLQAKMLKEQETVLQAQITLYSERFEEFQKTLTKSNEVFATFKQEMEKMTKKMKKLEKDTATWKSRFENCNRALLDMIEEKAMRSKEYECFVLKIQRLENLCRALQEERNELYKKIKQAQIPEEVNGNGILEEEDDDADTSSSSSKQESIELRSTDKNMLKELAEAFRVSHKAEDSLPSNSSDLETFGAQTCNTVLVPELPSPLTPRSEAGNRCEQPSTSTPMPTEHMPAPTENMTMPTENVPKPTESMLVLPERVPTPTEKSAPIPPESMPVPTGNTPKPIESNMPATPENVPTPIQNVPIPLGNMPVPTKSAPKAAKCVDDAVEWAVQGQSAEQTGDTDMEAVD</sequence>
<organism evidence="4 5">
    <name type="scientific">Egretta garzetta</name>
    <name type="common">Little egret</name>
    <dbReference type="NCBI Taxonomy" id="188379"/>
    <lineage>
        <taxon>Eukaryota</taxon>
        <taxon>Metazoa</taxon>
        <taxon>Chordata</taxon>
        <taxon>Craniata</taxon>
        <taxon>Vertebrata</taxon>
        <taxon>Euteleostomi</taxon>
        <taxon>Archelosauria</taxon>
        <taxon>Archosauria</taxon>
        <taxon>Dinosauria</taxon>
        <taxon>Saurischia</taxon>
        <taxon>Theropoda</taxon>
        <taxon>Coelurosauria</taxon>
        <taxon>Aves</taxon>
        <taxon>Neognathae</taxon>
        <taxon>Neoaves</taxon>
        <taxon>Aequornithes</taxon>
        <taxon>Pelecaniformes</taxon>
        <taxon>Ardeidae</taxon>
        <taxon>Egretta</taxon>
    </lineage>
</organism>
<gene>
    <name evidence="4" type="ORF">Z169_09614</name>
</gene>
<feature type="compositionally biased region" description="Basic and acidic residues" evidence="3">
    <location>
        <begin position="94"/>
        <end position="119"/>
    </location>
</feature>
<dbReference type="PANTHER" id="PTHR16127">
    <property type="entry name" value="TAXILIN"/>
    <property type="match status" value="1"/>
</dbReference>
<dbReference type="GO" id="GO:0019905">
    <property type="term" value="F:syntaxin binding"/>
    <property type="evidence" value="ECO:0007669"/>
    <property type="project" value="InterPro"/>
</dbReference>
<feature type="compositionally biased region" description="Acidic residues" evidence="3">
    <location>
        <begin position="82"/>
        <end position="93"/>
    </location>
</feature>
<feature type="compositionally biased region" description="Basic and acidic residues" evidence="3">
    <location>
        <begin position="63"/>
        <end position="79"/>
    </location>
</feature>
<feature type="coiled-coil region" evidence="2">
    <location>
        <begin position="368"/>
        <end position="444"/>
    </location>
</feature>
<protein>
    <submittedName>
        <fullName evidence="4">Beta-taxilin</fullName>
    </submittedName>
</protein>
<accession>A0A091K9U1</accession>
<evidence type="ECO:0000256" key="3">
    <source>
        <dbReference type="SAM" id="MobiDB-lite"/>
    </source>
</evidence>
<evidence type="ECO:0000256" key="1">
    <source>
        <dbReference type="ARBA" id="ARBA00009550"/>
    </source>
</evidence>
<feature type="non-terminal residue" evidence="4">
    <location>
        <position position="675"/>
    </location>
</feature>